<reference evidence="2 3" key="1">
    <citation type="submission" date="2024-10" db="EMBL/GenBank/DDBJ databases">
        <title>The Natural Products Discovery Center: Release of the First 8490 Sequenced Strains for Exploring Actinobacteria Biosynthetic Diversity.</title>
        <authorList>
            <person name="Kalkreuter E."/>
            <person name="Kautsar S.A."/>
            <person name="Yang D."/>
            <person name="Bader C.D."/>
            <person name="Teijaro C.N."/>
            <person name="Fluegel L."/>
            <person name="Davis C.M."/>
            <person name="Simpson J.R."/>
            <person name="Lauterbach L."/>
            <person name="Steele A.D."/>
            <person name="Gui C."/>
            <person name="Meng S."/>
            <person name="Li G."/>
            <person name="Viehrig K."/>
            <person name="Ye F."/>
            <person name="Su P."/>
            <person name="Kiefer A.F."/>
            <person name="Nichols A."/>
            <person name="Cepeda A.J."/>
            <person name="Yan W."/>
            <person name="Fan B."/>
            <person name="Jiang Y."/>
            <person name="Adhikari A."/>
            <person name="Zheng C.-J."/>
            <person name="Schuster L."/>
            <person name="Cowan T.M."/>
            <person name="Smanski M.J."/>
            <person name="Chevrette M.G."/>
            <person name="De Carvalho L.P.S."/>
            <person name="Shen B."/>
        </authorList>
    </citation>
    <scope>NUCLEOTIDE SEQUENCE [LARGE SCALE GENOMIC DNA]</scope>
    <source>
        <strain evidence="2 3">NPDC000087</strain>
    </source>
</reference>
<proteinExistence type="inferred from homology"/>
<dbReference type="Pfam" id="PF00378">
    <property type="entry name" value="ECH_1"/>
    <property type="match status" value="1"/>
</dbReference>
<organism evidence="2 3">
    <name type="scientific">Paractinoplanes globisporus</name>
    <dbReference type="NCBI Taxonomy" id="113565"/>
    <lineage>
        <taxon>Bacteria</taxon>
        <taxon>Bacillati</taxon>
        <taxon>Actinomycetota</taxon>
        <taxon>Actinomycetes</taxon>
        <taxon>Micromonosporales</taxon>
        <taxon>Micromonosporaceae</taxon>
        <taxon>Paractinoplanes</taxon>
    </lineage>
</organism>
<dbReference type="InterPro" id="IPR001753">
    <property type="entry name" value="Enoyl-CoA_hydra/iso"/>
</dbReference>
<dbReference type="InterPro" id="IPR029045">
    <property type="entry name" value="ClpP/crotonase-like_dom_sf"/>
</dbReference>
<dbReference type="CDD" id="cd06558">
    <property type="entry name" value="crotonase-like"/>
    <property type="match status" value="1"/>
</dbReference>
<dbReference type="RefSeq" id="WP_020518367.1">
    <property type="nucleotide sequence ID" value="NZ_JBIAZU010000002.1"/>
</dbReference>
<protein>
    <submittedName>
        <fullName evidence="2">Enoyl-CoA hydratase/isomerase family protein</fullName>
    </submittedName>
</protein>
<name>A0ABW6W8E9_9ACTN</name>
<evidence type="ECO:0000313" key="2">
    <source>
        <dbReference type="EMBL" id="MFF5289569.1"/>
    </source>
</evidence>
<comment type="caution">
    <text evidence="2">The sequence shown here is derived from an EMBL/GenBank/DDBJ whole genome shotgun (WGS) entry which is preliminary data.</text>
</comment>
<dbReference type="Gene3D" id="3.90.226.10">
    <property type="entry name" value="2-enoyl-CoA Hydratase, Chain A, domain 1"/>
    <property type="match status" value="1"/>
</dbReference>
<evidence type="ECO:0000256" key="1">
    <source>
        <dbReference type="ARBA" id="ARBA00005254"/>
    </source>
</evidence>
<sequence>MAAVSTERDGDVLVVTLNRPESLNAINNDVLRGLKLAWQEAAAPEVRAVVVTGNGRGFCAGADLHGMGESDGPAGLEHSYNPHVTAMANLAKPVICAVNGPAAGAGLSLACTGDVRVAARSATFSPAFVRIGVVPDAGGTFLLTRLLGYSRAFDFLCSGRKIDAAEALAIGLVNEVVEDGEELHRALEKAHQMAAQPGIAVQLTKQLLRLAEQHGLADMLALEAQYQPQAVSHPDRTAARARVVEGLGRGTENNHAR</sequence>
<dbReference type="Proteomes" id="UP001602245">
    <property type="component" value="Unassembled WGS sequence"/>
</dbReference>
<accession>A0ABW6W8E9</accession>
<dbReference type="SUPFAM" id="SSF52096">
    <property type="entry name" value="ClpP/crotonase"/>
    <property type="match status" value="1"/>
</dbReference>
<gene>
    <name evidence="2" type="ORF">ACFY35_09030</name>
</gene>
<dbReference type="PANTHER" id="PTHR43802">
    <property type="entry name" value="ENOYL-COA HYDRATASE"/>
    <property type="match status" value="1"/>
</dbReference>
<keyword evidence="3" id="KW-1185">Reference proteome</keyword>
<comment type="similarity">
    <text evidence="1">Belongs to the enoyl-CoA hydratase/isomerase family.</text>
</comment>
<evidence type="ECO:0000313" key="3">
    <source>
        <dbReference type="Proteomes" id="UP001602245"/>
    </source>
</evidence>
<dbReference type="PANTHER" id="PTHR43802:SF1">
    <property type="entry name" value="IP11341P-RELATED"/>
    <property type="match status" value="1"/>
</dbReference>
<dbReference type="EMBL" id="JBIAZU010000002">
    <property type="protein sequence ID" value="MFF5289569.1"/>
    <property type="molecule type" value="Genomic_DNA"/>
</dbReference>